<evidence type="ECO:0000256" key="7">
    <source>
        <dbReference type="ARBA" id="ARBA00023136"/>
    </source>
</evidence>
<dbReference type="InterPro" id="IPR037294">
    <property type="entry name" value="ABC_BtuC-like"/>
</dbReference>
<feature type="transmembrane region" description="Helical" evidence="8">
    <location>
        <begin position="241"/>
        <end position="269"/>
    </location>
</feature>
<evidence type="ECO:0000256" key="5">
    <source>
        <dbReference type="ARBA" id="ARBA00022692"/>
    </source>
</evidence>
<keyword evidence="7 8" id="KW-0472">Membrane</keyword>
<keyword evidence="10" id="KW-1185">Reference proteome</keyword>
<dbReference type="EMBL" id="CP013015">
    <property type="protein sequence ID" value="AMM41121.1"/>
    <property type="molecule type" value="Genomic_DNA"/>
</dbReference>
<feature type="transmembrane region" description="Helical" evidence="8">
    <location>
        <begin position="92"/>
        <end position="110"/>
    </location>
</feature>
<evidence type="ECO:0000256" key="4">
    <source>
        <dbReference type="ARBA" id="ARBA00022475"/>
    </source>
</evidence>
<gene>
    <name evidence="9" type="ORF">HS1_001317</name>
</gene>
<feature type="transmembrane region" description="Helical" evidence="8">
    <location>
        <begin position="6"/>
        <end position="29"/>
    </location>
</feature>
<keyword evidence="6 8" id="KW-1133">Transmembrane helix</keyword>
<dbReference type="FunFam" id="1.10.3470.10:FF:000001">
    <property type="entry name" value="Vitamin B12 ABC transporter permease BtuC"/>
    <property type="match status" value="1"/>
</dbReference>
<accession>A0A7U4QKQ8</accession>
<evidence type="ECO:0000256" key="8">
    <source>
        <dbReference type="SAM" id="Phobius"/>
    </source>
</evidence>
<dbReference type="InterPro" id="IPR000522">
    <property type="entry name" value="ABC_transptr_permease_BtuC"/>
</dbReference>
<dbReference type="PANTHER" id="PTHR30472:SF25">
    <property type="entry name" value="ABC TRANSPORTER PERMEASE PROTEIN MJ0876-RELATED"/>
    <property type="match status" value="1"/>
</dbReference>
<keyword evidence="3" id="KW-0813">Transport</keyword>
<evidence type="ECO:0000256" key="3">
    <source>
        <dbReference type="ARBA" id="ARBA00022448"/>
    </source>
</evidence>
<dbReference type="CDD" id="cd06550">
    <property type="entry name" value="TM_ABC_iron-siderophores_like"/>
    <property type="match status" value="1"/>
</dbReference>
<evidence type="ECO:0000256" key="6">
    <source>
        <dbReference type="ARBA" id="ARBA00022989"/>
    </source>
</evidence>
<evidence type="ECO:0000313" key="9">
    <source>
        <dbReference type="EMBL" id="AMM41121.1"/>
    </source>
</evidence>
<sequence>MDKKRIPWFLFILLFSIMLLVVSVVSFSVGTSHITFRKIISTILNGKQTITHTILFDIRLPRILLAFAIGGALSIAGVILQAMFRNPLVEPYTLGISGGAALFVSLNIALKLNQRFGLLSLPTSGILGSIAVILILYVLSVKKGVLKIQGLLLTGVMISFISSSLIMLIMAVSHTEGLHRIVFWIMGSLEESNSLLLKLMLLVSFLGLGISYLFCFDLNALSLGEEEALHLGINVERTKKFLFVVASMLTGFSVSIAGIIGFVGLFVPHFVRMMVGIDHRILLISAFLCGASFLILCDTLARIIISPLELPVGVITGIVGGGLFIYALTKKKYA</sequence>
<dbReference type="AlphaFoldDB" id="A0A7U4QKQ8"/>
<reference evidence="9 10" key="1">
    <citation type="submission" date="2015-10" db="EMBL/GenBank/DDBJ databases">
        <title>Candidatus Desulfofervidus auxilii, a hydrogenotrophic sulfate-reducing bacterium involved in the thermophilic anaerobic oxidation of methane.</title>
        <authorList>
            <person name="Krukenberg V."/>
            <person name="Richter M."/>
            <person name="Wegener G."/>
        </authorList>
    </citation>
    <scope>NUCLEOTIDE SEQUENCE [LARGE SCALE GENOMIC DNA]</scope>
    <source>
        <strain evidence="9 10">HS1</strain>
    </source>
</reference>
<dbReference type="OrthoDB" id="9782305at2"/>
<feature type="transmembrane region" description="Helical" evidence="8">
    <location>
        <begin position="63"/>
        <end position="80"/>
    </location>
</feature>
<feature type="transmembrane region" description="Helical" evidence="8">
    <location>
        <begin position="117"/>
        <end position="139"/>
    </location>
</feature>
<dbReference type="Gene3D" id="1.10.3470.10">
    <property type="entry name" value="ABC transporter involved in vitamin B12 uptake, BtuC"/>
    <property type="match status" value="1"/>
</dbReference>
<feature type="transmembrane region" description="Helical" evidence="8">
    <location>
        <begin position="195"/>
        <end position="221"/>
    </location>
</feature>
<proteinExistence type="inferred from homology"/>
<organism evidence="9 10">
    <name type="scientific">Desulfofervidus auxilii</name>
    <dbReference type="NCBI Taxonomy" id="1621989"/>
    <lineage>
        <taxon>Bacteria</taxon>
        <taxon>Pseudomonadati</taxon>
        <taxon>Thermodesulfobacteriota</taxon>
        <taxon>Candidatus Desulfofervidia</taxon>
        <taxon>Candidatus Desulfofervidales</taxon>
        <taxon>Candidatus Desulfofervidaceae</taxon>
        <taxon>Candidatus Desulfofervidus</taxon>
    </lineage>
</organism>
<evidence type="ECO:0000256" key="2">
    <source>
        <dbReference type="ARBA" id="ARBA00007935"/>
    </source>
</evidence>
<dbReference type="RefSeq" id="WP_066062645.1">
    <property type="nucleotide sequence ID" value="NZ_CP013015.1"/>
</dbReference>
<dbReference type="Proteomes" id="UP000070560">
    <property type="component" value="Chromosome"/>
</dbReference>
<dbReference type="PANTHER" id="PTHR30472">
    <property type="entry name" value="FERRIC ENTEROBACTIN TRANSPORT SYSTEM PERMEASE PROTEIN"/>
    <property type="match status" value="1"/>
</dbReference>
<comment type="subcellular location">
    <subcellularLocation>
        <location evidence="1">Cell membrane</location>
        <topology evidence="1">Multi-pass membrane protein</topology>
    </subcellularLocation>
</comment>
<dbReference type="KEGG" id="daw:HS1_001317"/>
<feature type="transmembrane region" description="Helical" evidence="8">
    <location>
        <begin position="151"/>
        <end position="174"/>
    </location>
</feature>
<dbReference type="GO" id="GO:0005886">
    <property type="term" value="C:plasma membrane"/>
    <property type="evidence" value="ECO:0007669"/>
    <property type="project" value="UniProtKB-SubCell"/>
</dbReference>
<keyword evidence="5 8" id="KW-0812">Transmembrane</keyword>
<dbReference type="GO" id="GO:0022857">
    <property type="term" value="F:transmembrane transporter activity"/>
    <property type="evidence" value="ECO:0007669"/>
    <property type="project" value="InterPro"/>
</dbReference>
<keyword evidence="4" id="KW-1003">Cell membrane</keyword>
<feature type="transmembrane region" description="Helical" evidence="8">
    <location>
        <begin position="310"/>
        <end position="329"/>
    </location>
</feature>
<comment type="similarity">
    <text evidence="2">Belongs to the binding-protein-dependent transport system permease family. FecCD subfamily.</text>
</comment>
<evidence type="ECO:0000256" key="1">
    <source>
        <dbReference type="ARBA" id="ARBA00004651"/>
    </source>
</evidence>
<name>A0A7U4QKQ8_DESA2</name>
<evidence type="ECO:0000313" key="10">
    <source>
        <dbReference type="Proteomes" id="UP000070560"/>
    </source>
</evidence>
<dbReference type="Pfam" id="PF01032">
    <property type="entry name" value="FecCD"/>
    <property type="match status" value="1"/>
</dbReference>
<protein>
    <submittedName>
        <fullName evidence="9">Iron ABC transporter permease</fullName>
    </submittedName>
</protein>
<feature type="transmembrane region" description="Helical" evidence="8">
    <location>
        <begin position="281"/>
        <end position="304"/>
    </location>
</feature>
<dbReference type="SUPFAM" id="SSF81345">
    <property type="entry name" value="ABC transporter involved in vitamin B12 uptake, BtuC"/>
    <property type="match status" value="1"/>
</dbReference>